<feature type="binding site" evidence="10">
    <location>
        <position position="27"/>
    </location>
    <ligand>
        <name>Zn(2+)</name>
        <dbReference type="ChEBI" id="CHEBI:29105"/>
    </ligand>
</feature>
<evidence type="ECO:0000256" key="8">
    <source>
        <dbReference type="ARBA" id="ARBA00023163"/>
    </source>
</evidence>
<dbReference type="InterPro" id="IPR013137">
    <property type="entry name" value="Znf_TFIIB"/>
</dbReference>
<evidence type="ECO:0000256" key="11">
    <source>
        <dbReference type="PROSITE-ProRule" id="PRU00469"/>
    </source>
</evidence>
<dbReference type="Pfam" id="PF00382">
    <property type="entry name" value="TFIIB"/>
    <property type="match status" value="2"/>
</dbReference>
<evidence type="ECO:0000256" key="9">
    <source>
        <dbReference type="ARBA" id="ARBA00053882"/>
    </source>
</evidence>
<sequence length="320" mass="36117">MSANSNDNDGDRVSIGEYEESGKCIECDAEKLTHDYERAELICENCGIVIDEEFIDDGPEWRAFDSEQRENRSRVGSPMTNMTHDKGLSTQISIKNRDGQGNPISSNKKAQFYRLRKWHRQARISDAKERNLALALGELNRMSSCLNIPRNIQEDSSKIYRQAAEADLIKGRSIEGVVAASLYIACRKNGVARTLDEIAEAARITRKELGRTYRFIAQELELKLPLSLPQEYLPRFCSKLDLSQQTQIKAREIIQKASERGLTSGRSPTGIAAAAIYISSVVCGEKRPQKEIADQTNTTEVTVRNRYQEIKKELDIEINV</sequence>
<dbReference type="GO" id="GO:0003743">
    <property type="term" value="F:translation initiation factor activity"/>
    <property type="evidence" value="ECO:0007669"/>
    <property type="project" value="UniProtKB-KW"/>
</dbReference>
<evidence type="ECO:0000256" key="12">
    <source>
        <dbReference type="SAM" id="MobiDB-lite"/>
    </source>
</evidence>
<dbReference type="Gene3D" id="1.10.472.10">
    <property type="entry name" value="Cyclin-like"/>
    <property type="match status" value="1"/>
</dbReference>
<dbReference type="PROSITE" id="PS00782">
    <property type="entry name" value="TFIIB"/>
    <property type="match status" value="2"/>
</dbReference>
<dbReference type="InterPro" id="IPR013150">
    <property type="entry name" value="TFIIB_cyclin"/>
</dbReference>
<comment type="similarity">
    <text evidence="1 10">Belongs to the TFIIB family.</text>
</comment>
<dbReference type="GO" id="GO:0008270">
    <property type="term" value="F:zinc ion binding"/>
    <property type="evidence" value="ECO:0007669"/>
    <property type="project" value="UniProtKB-UniRule"/>
</dbReference>
<organism evidence="14 15">
    <name type="scientific">Methanonatronarchaeum thermophilum</name>
    <dbReference type="NCBI Taxonomy" id="1927129"/>
    <lineage>
        <taxon>Archaea</taxon>
        <taxon>Methanobacteriati</taxon>
        <taxon>Methanobacteriota</taxon>
        <taxon>Methanonatronarchaeia</taxon>
        <taxon>Methanonatronarchaeales</taxon>
        <taxon>Methanonatronarchaeaceae</taxon>
        <taxon>Methanonatronarchaeum</taxon>
    </lineage>
</organism>
<dbReference type="GO" id="GO:0070897">
    <property type="term" value="P:transcription preinitiation complex assembly"/>
    <property type="evidence" value="ECO:0007669"/>
    <property type="project" value="InterPro"/>
</dbReference>
<keyword evidence="4 10" id="KW-0677">Repeat</keyword>
<dbReference type="InterPro" id="IPR023486">
    <property type="entry name" value="TFIIB_CS"/>
</dbReference>
<dbReference type="CDD" id="cd20549">
    <property type="entry name" value="CYCLIN_TFIIB_archaea_like_rpt1"/>
    <property type="match status" value="1"/>
</dbReference>
<accession>A0A1Y3GFV1</accession>
<dbReference type="GO" id="GO:0003700">
    <property type="term" value="F:DNA-binding transcription factor activity"/>
    <property type="evidence" value="ECO:0007669"/>
    <property type="project" value="UniProtKB-UniRule"/>
</dbReference>
<dbReference type="Gene3D" id="1.10.472.170">
    <property type="match status" value="1"/>
</dbReference>
<feature type="binding site" evidence="10">
    <location>
        <position position="43"/>
    </location>
    <ligand>
        <name>Zn(2+)</name>
        <dbReference type="ChEBI" id="CHEBI:29105"/>
    </ligand>
</feature>
<feature type="binding site" evidence="10">
    <location>
        <position position="24"/>
    </location>
    <ligand>
        <name>Zn(2+)</name>
        <dbReference type="ChEBI" id="CHEBI:29105"/>
    </ligand>
</feature>
<dbReference type="InterPro" id="IPR013763">
    <property type="entry name" value="Cyclin-like_dom"/>
</dbReference>
<dbReference type="FunFam" id="1.10.472.10:FF:000023">
    <property type="entry name" value="Transcription initiation factor IIB"/>
    <property type="match status" value="1"/>
</dbReference>
<proteinExistence type="inferred from homology"/>
<feature type="binding site" evidence="10">
    <location>
        <position position="46"/>
    </location>
    <ligand>
        <name>Zn(2+)</name>
        <dbReference type="ChEBI" id="CHEBI:29105"/>
    </ligand>
</feature>
<dbReference type="GO" id="GO:0097550">
    <property type="term" value="C:transcription preinitiation complex"/>
    <property type="evidence" value="ECO:0007669"/>
    <property type="project" value="TreeGrafter"/>
</dbReference>
<dbReference type="EMBL" id="MRZU01000003">
    <property type="protein sequence ID" value="OUJ19074.1"/>
    <property type="molecule type" value="Genomic_DNA"/>
</dbReference>
<dbReference type="AlphaFoldDB" id="A0A1Y3GFV1"/>
<evidence type="ECO:0000256" key="1">
    <source>
        <dbReference type="ARBA" id="ARBA00010857"/>
    </source>
</evidence>
<comment type="caution">
    <text evidence="14">The sequence shown here is derived from an EMBL/GenBank/DDBJ whole genome shotgun (WGS) entry which is preliminary data.</text>
</comment>
<evidence type="ECO:0000313" key="15">
    <source>
        <dbReference type="Proteomes" id="UP000195137"/>
    </source>
</evidence>
<evidence type="ECO:0000256" key="10">
    <source>
        <dbReference type="HAMAP-Rule" id="MF_00383"/>
    </source>
</evidence>
<dbReference type="PRINTS" id="PR00685">
    <property type="entry name" value="TIFACTORIIB"/>
</dbReference>
<evidence type="ECO:0000256" key="7">
    <source>
        <dbReference type="ARBA" id="ARBA00023015"/>
    </source>
</evidence>
<keyword evidence="5 11" id="KW-0863">Zinc-finger</keyword>
<dbReference type="Proteomes" id="UP000195137">
    <property type="component" value="Unassembled WGS sequence"/>
</dbReference>
<comment type="function">
    <text evidence="9 10">Stabilizes TBP binding to an archaeal box-A promoter. Also responsible for recruiting RNA polymerase II to the pre-initiation complex (DNA-TBP-TFIIB).</text>
</comment>
<evidence type="ECO:0000256" key="3">
    <source>
        <dbReference type="ARBA" id="ARBA00022723"/>
    </source>
</evidence>
<dbReference type="OrthoDB" id="7429at2157"/>
<evidence type="ECO:0000259" key="13">
    <source>
        <dbReference type="PROSITE" id="PS51134"/>
    </source>
</evidence>
<evidence type="ECO:0000256" key="4">
    <source>
        <dbReference type="ARBA" id="ARBA00022737"/>
    </source>
</evidence>
<feature type="repeat" description="1" evidence="10">
    <location>
        <begin position="137"/>
        <end position="220"/>
    </location>
</feature>
<dbReference type="InterPro" id="IPR000812">
    <property type="entry name" value="TFIIB"/>
</dbReference>
<dbReference type="PROSITE" id="PS51134">
    <property type="entry name" value="ZF_TFIIB"/>
    <property type="match status" value="1"/>
</dbReference>
<keyword evidence="3 10" id="KW-0479">Metal-binding</keyword>
<dbReference type="CDD" id="cd20550">
    <property type="entry name" value="CYCLIN_TFIIB_archaea_like_rpt2"/>
    <property type="match status" value="1"/>
</dbReference>
<dbReference type="InterPro" id="IPR023484">
    <property type="entry name" value="TFIIB_arc"/>
</dbReference>
<dbReference type="PANTHER" id="PTHR11618">
    <property type="entry name" value="TRANSCRIPTION INITIATION FACTOR IIB-RELATED"/>
    <property type="match status" value="1"/>
</dbReference>
<dbReference type="SUPFAM" id="SSF47954">
    <property type="entry name" value="Cyclin-like"/>
    <property type="match status" value="2"/>
</dbReference>
<keyword evidence="14" id="KW-0648">Protein biosynthesis</keyword>
<keyword evidence="14" id="KW-0396">Initiation factor</keyword>
<dbReference type="GO" id="GO:0017025">
    <property type="term" value="F:TBP-class protein binding"/>
    <property type="evidence" value="ECO:0007669"/>
    <property type="project" value="InterPro"/>
</dbReference>
<keyword evidence="6 10" id="KW-0862">Zinc</keyword>
<keyword evidence="7 10" id="KW-0805">Transcription regulation</keyword>
<dbReference type="SMART" id="SM00385">
    <property type="entry name" value="CYCLIN"/>
    <property type="match status" value="2"/>
</dbReference>
<reference evidence="14 15" key="1">
    <citation type="submission" date="2016-12" db="EMBL/GenBank/DDBJ databases">
        <title>Discovery of methanogenic haloarchaea.</title>
        <authorList>
            <person name="Sorokin D.Y."/>
            <person name="Makarova K.S."/>
            <person name="Abbas B."/>
            <person name="Ferrer M."/>
            <person name="Golyshin P.N."/>
        </authorList>
    </citation>
    <scope>NUCLEOTIDE SEQUENCE [LARGE SCALE GENOMIC DNA]</scope>
    <source>
        <strain evidence="14">AMET1</strain>
    </source>
</reference>
<feature type="domain" description="TFIIB-type" evidence="13">
    <location>
        <begin position="20"/>
        <end position="51"/>
    </location>
</feature>
<feature type="region of interest" description="Disordered" evidence="12">
    <location>
        <begin position="65"/>
        <end position="85"/>
    </location>
</feature>
<dbReference type="NCBIfam" id="NF001658">
    <property type="entry name" value="PRK00423.1"/>
    <property type="match status" value="1"/>
</dbReference>
<dbReference type="FunFam" id="1.10.472.170:FF:000001">
    <property type="entry name" value="Transcription initiation factor IIB"/>
    <property type="match status" value="1"/>
</dbReference>
<dbReference type="SUPFAM" id="SSF57783">
    <property type="entry name" value="Zinc beta-ribbon"/>
    <property type="match status" value="1"/>
</dbReference>
<keyword evidence="8 10" id="KW-0804">Transcription</keyword>
<name>A0A1Y3GFV1_9EURY</name>
<feature type="repeat" description="2" evidence="10">
    <location>
        <begin position="231"/>
        <end position="312"/>
    </location>
</feature>
<evidence type="ECO:0000256" key="5">
    <source>
        <dbReference type="ARBA" id="ARBA00022771"/>
    </source>
</evidence>
<dbReference type="Pfam" id="PF08271">
    <property type="entry name" value="Zn_Ribbon_TF"/>
    <property type="match status" value="1"/>
</dbReference>
<dbReference type="InterPro" id="IPR036915">
    <property type="entry name" value="Cyclin-like_sf"/>
</dbReference>
<gene>
    <name evidence="10" type="primary">tfb</name>
    <name evidence="14" type="ORF">AMET1_0726</name>
</gene>
<evidence type="ECO:0000256" key="6">
    <source>
        <dbReference type="ARBA" id="ARBA00022833"/>
    </source>
</evidence>
<keyword evidence="15" id="KW-1185">Reference proteome</keyword>
<protein>
    <recommendedName>
        <fullName evidence="2 10">Transcription initiation factor IIB</fullName>
        <shortName evidence="10">TFIIB</shortName>
    </recommendedName>
</protein>
<dbReference type="HAMAP" id="MF_00383">
    <property type="entry name" value="TF2B_arch"/>
    <property type="match status" value="1"/>
</dbReference>
<evidence type="ECO:0000313" key="14">
    <source>
        <dbReference type="EMBL" id="OUJ19074.1"/>
    </source>
</evidence>
<evidence type="ECO:0000256" key="2">
    <source>
        <dbReference type="ARBA" id="ARBA00013932"/>
    </source>
</evidence>
<dbReference type="PANTHER" id="PTHR11618:SF13">
    <property type="entry name" value="TRANSCRIPTION INITIATION FACTOR IIB"/>
    <property type="match status" value="1"/>
</dbReference>